<dbReference type="EMBL" id="CAADFU010000001">
    <property type="protein sequence ID" value="VFK38557.1"/>
    <property type="molecule type" value="Genomic_DNA"/>
</dbReference>
<evidence type="ECO:0000256" key="8">
    <source>
        <dbReference type="HAMAP-Rule" id="MF_00316"/>
    </source>
</evidence>
<evidence type="ECO:0000313" key="12">
    <source>
        <dbReference type="EMBL" id="VFK78645.1"/>
    </source>
</evidence>
<dbReference type="EMBL" id="CAADFR010000001">
    <property type="protein sequence ID" value="VFK36358.1"/>
    <property type="molecule type" value="Genomic_DNA"/>
</dbReference>
<dbReference type="EC" id="2.7.7.77" evidence="8"/>
<organism evidence="12">
    <name type="scientific">Candidatus Kentrum sp. SD</name>
    <dbReference type="NCBI Taxonomy" id="2126332"/>
    <lineage>
        <taxon>Bacteria</taxon>
        <taxon>Pseudomonadati</taxon>
        <taxon>Pseudomonadota</taxon>
        <taxon>Gammaproteobacteria</taxon>
        <taxon>Candidatus Kentrum</taxon>
    </lineage>
</organism>
<keyword evidence="5 8" id="KW-0460">Magnesium</keyword>
<evidence type="ECO:0000256" key="5">
    <source>
        <dbReference type="ARBA" id="ARBA00022842"/>
    </source>
</evidence>
<comment type="domain">
    <text evidence="8">The N-terminal domain determines nucleotide recognition and specific binding, while the C-terminal domain determines the specific binding to the target protein.</text>
</comment>
<proteinExistence type="inferred from homology"/>
<protein>
    <recommendedName>
        <fullName evidence="8">Molybdenum cofactor guanylyltransferase</fullName>
        <shortName evidence="8">MoCo guanylyltransferase</shortName>
        <ecNumber evidence="8">2.7.7.77</ecNumber>
    </recommendedName>
    <alternativeName>
        <fullName evidence="8">GTP:molybdopterin guanylyltransferase</fullName>
    </alternativeName>
    <alternativeName>
        <fullName evidence="8">Mo-MPT guanylyltransferase</fullName>
    </alternativeName>
    <alternativeName>
        <fullName evidence="8">Molybdopterin guanylyltransferase</fullName>
    </alternativeName>
    <alternativeName>
        <fullName evidence="8">Molybdopterin-guanine dinucleotide synthase</fullName>
        <shortName evidence="8">MGD synthase</shortName>
    </alternativeName>
</protein>
<feature type="binding site" evidence="8">
    <location>
        <position position="104"/>
    </location>
    <ligand>
        <name>Mg(2+)</name>
        <dbReference type="ChEBI" id="CHEBI:18420"/>
    </ligand>
</feature>
<evidence type="ECO:0000256" key="3">
    <source>
        <dbReference type="ARBA" id="ARBA00022723"/>
    </source>
</evidence>
<dbReference type="EMBL" id="CAADHB010000020">
    <property type="protein sequence ID" value="VFK78645.1"/>
    <property type="molecule type" value="Genomic_DNA"/>
</dbReference>
<dbReference type="GO" id="GO:0061603">
    <property type="term" value="F:molybdenum cofactor guanylyltransferase activity"/>
    <property type="evidence" value="ECO:0007669"/>
    <property type="project" value="UniProtKB-EC"/>
</dbReference>
<evidence type="ECO:0000313" key="11">
    <source>
        <dbReference type="EMBL" id="VFK38557.1"/>
    </source>
</evidence>
<dbReference type="PANTHER" id="PTHR19136:SF81">
    <property type="entry name" value="MOLYBDENUM COFACTOR GUANYLYLTRANSFERASE"/>
    <property type="match status" value="1"/>
</dbReference>
<dbReference type="GO" id="GO:1902758">
    <property type="term" value="P:bis(molybdopterin guanine dinucleotide)molybdenum biosynthetic process"/>
    <property type="evidence" value="ECO:0007669"/>
    <property type="project" value="TreeGrafter"/>
</dbReference>
<evidence type="ECO:0000256" key="2">
    <source>
        <dbReference type="ARBA" id="ARBA00022679"/>
    </source>
</evidence>
<feature type="binding site" evidence="8">
    <location>
        <begin position="15"/>
        <end position="17"/>
    </location>
    <ligand>
        <name>GTP</name>
        <dbReference type="ChEBI" id="CHEBI:37565"/>
    </ligand>
</feature>
<evidence type="ECO:0000256" key="4">
    <source>
        <dbReference type="ARBA" id="ARBA00022741"/>
    </source>
</evidence>
<comment type="function">
    <text evidence="8">Transfers a GMP moiety from GTP to Mo-molybdopterin (Mo-MPT) cofactor (Moco or molybdenum cofactor) to form Mo-molybdopterin guanine dinucleotide (Mo-MGD) cofactor.</text>
</comment>
<gene>
    <name evidence="8" type="primary">mobA</name>
    <name evidence="12" type="ORF">BECKSD772D_GA0070982_102031</name>
    <name evidence="11" type="ORF">BECKSD772E_GA0070983_100128</name>
    <name evidence="10" type="ORF">BECKSD772F_GA0070984_100129</name>
</gene>
<evidence type="ECO:0000259" key="9">
    <source>
        <dbReference type="Pfam" id="PF12804"/>
    </source>
</evidence>
<feature type="domain" description="MobA-like NTP transferase" evidence="9">
    <location>
        <begin position="12"/>
        <end position="161"/>
    </location>
</feature>
<comment type="cofactor">
    <cofactor evidence="8">
        <name>Mg(2+)</name>
        <dbReference type="ChEBI" id="CHEBI:18420"/>
    </cofactor>
</comment>
<comment type="subunit">
    <text evidence="8">Monomer.</text>
</comment>
<name>A0A451BK22_9GAMM</name>
<comment type="similarity">
    <text evidence="8">Belongs to the MobA family.</text>
</comment>
<keyword evidence="3 8" id="KW-0479">Metal-binding</keyword>
<evidence type="ECO:0000313" key="10">
    <source>
        <dbReference type="EMBL" id="VFK36358.1"/>
    </source>
</evidence>
<dbReference type="Pfam" id="PF12804">
    <property type="entry name" value="NTP_transf_3"/>
    <property type="match status" value="1"/>
</dbReference>
<dbReference type="GO" id="GO:0005737">
    <property type="term" value="C:cytoplasm"/>
    <property type="evidence" value="ECO:0007669"/>
    <property type="project" value="UniProtKB-SubCell"/>
</dbReference>
<dbReference type="HAMAP" id="MF_00316">
    <property type="entry name" value="MobA"/>
    <property type="match status" value="1"/>
</dbReference>
<dbReference type="SUPFAM" id="SSF53448">
    <property type="entry name" value="Nucleotide-diphospho-sugar transferases"/>
    <property type="match status" value="1"/>
</dbReference>
<dbReference type="InterPro" id="IPR025877">
    <property type="entry name" value="MobA-like_NTP_Trfase"/>
</dbReference>
<keyword evidence="6 8" id="KW-0342">GTP-binding</keyword>
<keyword evidence="1 8" id="KW-0963">Cytoplasm</keyword>
<dbReference type="NCBIfam" id="TIGR02665">
    <property type="entry name" value="molyb_mobA"/>
    <property type="match status" value="1"/>
</dbReference>
<dbReference type="GO" id="GO:0005525">
    <property type="term" value="F:GTP binding"/>
    <property type="evidence" value="ECO:0007669"/>
    <property type="project" value="UniProtKB-UniRule"/>
</dbReference>
<feature type="binding site" evidence="8">
    <location>
        <position position="28"/>
    </location>
    <ligand>
        <name>GTP</name>
        <dbReference type="ChEBI" id="CHEBI:37565"/>
    </ligand>
</feature>
<dbReference type="PANTHER" id="PTHR19136">
    <property type="entry name" value="MOLYBDENUM COFACTOR GUANYLYLTRANSFERASE"/>
    <property type="match status" value="1"/>
</dbReference>
<keyword evidence="7 8" id="KW-0501">Molybdenum cofactor biosynthesis</keyword>
<evidence type="ECO:0000256" key="1">
    <source>
        <dbReference type="ARBA" id="ARBA00022490"/>
    </source>
</evidence>
<comment type="catalytic activity">
    <reaction evidence="8">
        <text>Mo-molybdopterin + GTP + H(+) = Mo-molybdopterin guanine dinucleotide + diphosphate</text>
        <dbReference type="Rhea" id="RHEA:34243"/>
        <dbReference type="ChEBI" id="CHEBI:15378"/>
        <dbReference type="ChEBI" id="CHEBI:33019"/>
        <dbReference type="ChEBI" id="CHEBI:37565"/>
        <dbReference type="ChEBI" id="CHEBI:71302"/>
        <dbReference type="ChEBI" id="CHEBI:71310"/>
        <dbReference type="EC" id="2.7.7.77"/>
    </reaction>
</comment>
<accession>A0A451BK22</accession>
<feature type="binding site" evidence="8">
    <location>
        <position position="74"/>
    </location>
    <ligand>
        <name>GTP</name>
        <dbReference type="ChEBI" id="CHEBI:37565"/>
    </ligand>
</feature>
<keyword evidence="2 8" id="KW-0808">Transferase</keyword>
<dbReference type="InterPro" id="IPR013482">
    <property type="entry name" value="Molybde_CF_guanTrfase"/>
</dbReference>
<comment type="caution">
    <text evidence="8">Lacks conserved residue(s) required for the propagation of feature annotation.</text>
</comment>
<dbReference type="AlphaFoldDB" id="A0A451BK22"/>
<dbReference type="InterPro" id="IPR029044">
    <property type="entry name" value="Nucleotide-diphossugar_trans"/>
</dbReference>
<dbReference type="GO" id="GO:0046872">
    <property type="term" value="F:metal ion binding"/>
    <property type="evidence" value="ECO:0007669"/>
    <property type="project" value="UniProtKB-KW"/>
</dbReference>
<reference evidence="12" key="1">
    <citation type="submission" date="2019-02" db="EMBL/GenBank/DDBJ databases">
        <authorList>
            <person name="Gruber-Vodicka R. H."/>
            <person name="Seah K. B. B."/>
        </authorList>
    </citation>
    <scope>NUCLEOTIDE SEQUENCE</scope>
    <source>
        <strain evidence="12">BECK_S127</strain>
        <strain evidence="11">BECK_S1320</strain>
        <strain evidence="10">BECK_S1321</strain>
    </source>
</reference>
<feature type="binding site" evidence="8">
    <location>
        <position position="104"/>
    </location>
    <ligand>
        <name>GTP</name>
        <dbReference type="ChEBI" id="CHEBI:37565"/>
    </ligand>
</feature>
<keyword evidence="12" id="KW-0548">Nucleotidyltransferase</keyword>
<sequence length="203" mass="22118">MSTFYPKNDMTGVILAGGQAKRMGGQDKGLIDLAHKAMIEHVIVILRPQVETIIISANRNPKIYERFGYPVIPDIVGGYVGPLAGMASGMRFAKTPYIVTAPCDSPLIPSDLVERLYTAMERVGANISVAHDGICIQPAFALLESSLWGSIRAFLEAGDRKVDLWYGGQKTVLVDFSDKPNAFLNINTSEDWAALGEKFNNNA</sequence>
<evidence type="ECO:0000256" key="6">
    <source>
        <dbReference type="ARBA" id="ARBA00023134"/>
    </source>
</evidence>
<keyword evidence="4 8" id="KW-0547">Nucleotide-binding</keyword>
<dbReference type="CDD" id="cd02503">
    <property type="entry name" value="MobA"/>
    <property type="match status" value="1"/>
</dbReference>
<evidence type="ECO:0000256" key="7">
    <source>
        <dbReference type="ARBA" id="ARBA00023150"/>
    </source>
</evidence>
<dbReference type="Gene3D" id="3.90.550.10">
    <property type="entry name" value="Spore Coat Polysaccharide Biosynthesis Protein SpsA, Chain A"/>
    <property type="match status" value="1"/>
</dbReference>
<comment type="subcellular location">
    <subcellularLocation>
        <location evidence="8">Cytoplasm</location>
    </subcellularLocation>
</comment>